<evidence type="ECO:0000313" key="8">
    <source>
        <dbReference type="Proteomes" id="UP000184188"/>
    </source>
</evidence>
<dbReference type="InterPro" id="IPR002885">
    <property type="entry name" value="PPR_rpt"/>
</dbReference>
<comment type="similarity">
    <text evidence="1">Belongs to the CCM1 family.</text>
</comment>
<dbReference type="EMBL" id="KV878347">
    <property type="protein sequence ID" value="OJJ44706.1"/>
    <property type="molecule type" value="Genomic_DNA"/>
</dbReference>
<dbReference type="STRING" id="1073090.A0A1L9SC13"/>
<evidence type="ECO:0000256" key="6">
    <source>
        <dbReference type="SAM" id="MobiDB-lite"/>
    </source>
</evidence>
<proteinExistence type="inferred from homology"/>
<dbReference type="InterPro" id="IPR011990">
    <property type="entry name" value="TPR-like_helical_dom_sf"/>
</dbReference>
<dbReference type="GeneID" id="34610102"/>
<gene>
    <name evidence="7" type="ORF">ASPZODRAFT_134801</name>
</gene>
<dbReference type="PANTHER" id="PTHR47447">
    <property type="entry name" value="OS03G0856100 PROTEIN"/>
    <property type="match status" value="1"/>
</dbReference>
<evidence type="ECO:0000256" key="2">
    <source>
        <dbReference type="ARBA" id="ARBA00022737"/>
    </source>
</evidence>
<comment type="subunit">
    <text evidence="4">Binds to mitochondrial small subunit 15S rRNA.</text>
</comment>
<dbReference type="PANTHER" id="PTHR47447:SF23">
    <property type="entry name" value="PENTACOTRIPEPTIDE-REPEAT REGION OF PRORP DOMAIN-CONTAINING PROTEIN"/>
    <property type="match status" value="1"/>
</dbReference>
<dbReference type="VEuPathDB" id="FungiDB:ASPZODRAFT_134801"/>
<dbReference type="PROSITE" id="PS51375">
    <property type="entry name" value="PPR"/>
    <property type="match status" value="1"/>
</dbReference>
<dbReference type="AlphaFoldDB" id="A0A1L9SC13"/>
<evidence type="ECO:0000256" key="1">
    <source>
        <dbReference type="ARBA" id="ARBA00006192"/>
    </source>
</evidence>
<comment type="function">
    <text evidence="3">Regulates mitochondrial small subunit maturation by controlling 15S rRNA 5'-end processing. Localizes to the 5' precursor of the 15S rRNA in a position that is subsequently occupied by mS47 in the mature yeast mtSSU. Uses structure and sequence-specific RNA recognition, binding to a single-stranded region of the precursor and specifically recognizing bases -6 to -1. The exchange of Ccm1 for mS47 is coupled to the irreversible removal of precursor rRNA that is accompanied by conformational changes of the mitoribosomal proteins uS5m and mS26. These conformational changes signal completion of 5'-end rRNA processing through protection of the mature 5'-end of the 15S rRNA and stabilization of mS47. The removal of the 5' precursor together with the dissociation of Ccm1 may be catalyzed by the 5'-3' exoribonuclease Pet127. Involved in the specific removal of group I introns in mitochondrial encoded transcripts.</text>
</comment>
<feature type="region of interest" description="Disordered" evidence="6">
    <location>
        <begin position="214"/>
        <end position="240"/>
    </location>
</feature>
<dbReference type="Pfam" id="PF01535">
    <property type="entry name" value="PPR"/>
    <property type="match status" value="2"/>
</dbReference>
<name>A0A1L9SC13_9EURO</name>
<keyword evidence="2" id="KW-0677">Repeat</keyword>
<dbReference type="Gene3D" id="1.25.40.10">
    <property type="entry name" value="Tetratricopeptide repeat domain"/>
    <property type="match status" value="1"/>
</dbReference>
<feature type="compositionally biased region" description="Basic and acidic residues" evidence="6">
    <location>
        <begin position="703"/>
        <end position="718"/>
    </location>
</feature>
<dbReference type="Proteomes" id="UP000184188">
    <property type="component" value="Unassembled WGS sequence"/>
</dbReference>
<evidence type="ECO:0000313" key="7">
    <source>
        <dbReference type="EMBL" id="OJJ44706.1"/>
    </source>
</evidence>
<evidence type="ECO:0000256" key="5">
    <source>
        <dbReference type="PROSITE-ProRule" id="PRU00708"/>
    </source>
</evidence>
<dbReference type="RefSeq" id="XP_022579216.1">
    <property type="nucleotide sequence ID" value="XM_022723637.1"/>
</dbReference>
<organism evidence="7 8">
    <name type="scientific">Penicilliopsis zonata CBS 506.65</name>
    <dbReference type="NCBI Taxonomy" id="1073090"/>
    <lineage>
        <taxon>Eukaryota</taxon>
        <taxon>Fungi</taxon>
        <taxon>Dikarya</taxon>
        <taxon>Ascomycota</taxon>
        <taxon>Pezizomycotina</taxon>
        <taxon>Eurotiomycetes</taxon>
        <taxon>Eurotiomycetidae</taxon>
        <taxon>Eurotiales</taxon>
        <taxon>Aspergillaceae</taxon>
        <taxon>Penicilliopsis</taxon>
    </lineage>
</organism>
<sequence>MPPLHRSRSVCSLPFSFAQRLEPGKPAQSGSMHTLERLPFHASIRRLSSRRARPTVTSLAEVFVNSLVMASFCPEHSPRERRMSSFAMGPVSDDTAIWRRRRVAGNRRVHLDQHLTHARSPSGYAGAQPSRVRKMFLSGQSQAIKERDREHDIYGFVERVSYEPRGQIFDEDIDTSPWPAVHRPNRETISETLHRTNYDILDASETEKEAPIDVLSPDPLKDAGLKKEQHKRSYAGKVRPEKERLRDASELLGYTLGPMSIPWKSAVKSLKDDPESSPRPKVRFRSANPSVRDAVELPTVQTLLDVLWDEKVSNQYIFRLYRQLPPPGVTKLSKRSLGALLRRFANPPQHRRVDARRLHALLEDMVTTGLPVSRSLWTSAIYMSGRVGGKVTKTDLRTAIGIWNQMERLAGVESDDVVFNILFNIAVKAGQYTVADRILEEMRDRGLEFSRAGKVSLIFYYGVLGDLDGISRAFDEFIESGEIVTTPVMNCLITSFLKAGDTQSAEELYARMMDTHKTVQSPPGTGGHLGMHLPSLSSNMAVYRKRARKMHRSLKLLAGLQAEFPEKHRALQESLMTGPDTRTFHIFLSHHAHTSGNIYKFMAILEDMEKVFSAPPRALVYLFLFEGFVRHGNKRKKQWSADLLNDVWKSYLRALRDSKRRQLDPSRPGELIWENPLARYRAETGPDAFYIPLPSSAAQGDNNSDHTLGDTDPKKSANDEIPDNLVDADESFQLDEMFNLKTPSSLSLDCDSKEIELQENGVFLGRRMIVTILRAFGACSGPSEVMEAWLRIEKIWQPEWRRANDVLVVREELERQMSRASRK</sequence>
<reference evidence="8" key="1">
    <citation type="journal article" date="2017" name="Genome Biol.">
        <title>Comparative genomics reveals high biological diversity and specific adaptations in the industrially and medically important fungal genus Aspergillus.</title>
        <authorList>
            <person name="de Vries R.P."/>
            <person name="Riley R."/>
            <person name="Wiebenga A."/>
            <person name="Aguilar-Osorio G."/>
            <person name="Amillis S."/>
            <person name="Uchima C.A."/>
            <person name="Anderluh G."/>
            <person name="Asadollahi M."/>
            <person name="Askin M."/>
            <person name="Barry K."/>
            <person name="Battaglia E."/>
            <person name="Bayram O."/>
            <person name="Benocci T."/>
            <person name="Braus-Stromeyer S.A."/>
            <person name="Caldana C."/>
            <person name="Canovas D."/>
            <person name="Cerqueira G.C."/>
            <person name="Chen F."/>
            <person name="Chen W."/>
            <person name="Choi C."/>
            <person name="Clum A."/>
            <person name="Dos Santos R.A."/>
            <person name="Damasio A.R."/>
            <person name="Diallinas G."/>
            <person name="Emri T."/>
            <person name="Fekete E."/>
            <person name="Flipphi M."/>
            <person name="Freyberg S."/>
            <person name="Gallo A."/>
            <person name="Gournas C."/>
            <person name="Habgood R."/>
            <person name="Hainaut M."/>
            <person name="Harispe M.L."/>
            <person name="Henrissat B."/>
            <person name="Hilden K.S."/>
            <person name="Hope R."/>
            <person name="Hossain A."/>
            <person name="Karabika E."/>
            <person name="Karaffa L."/>
            <person name="Karanyi Z."/>
            <person name="Krasevec N."/>
            <person name="Kuo A."/>
            <person name="Kusch H."/>
            <person name="LaButti K."/>
            <person name="Lagendijk E.L."/>
            <person name="Lapidus A."/>
            <person name="Levasseur A."/>
            <person name="Lindquist E."/>
            <person name="Lipzen A."/>
            <person name="Logrieco A.F."/>
            <person name="MacCabe A."/>
            <person name="Maekelae M.R."/>
            <person name="Malavazi I."/>
            <person name="Melin P."/>
            <person name="Meyer V."/>
            <person name="Mielnichuk N."/>
            <person name="Miskei M."/>
            <person name="Molnar A.P."/>
            <person name="Mule G."/>
            <person name="Ngan C.Y."/>
            <person name="Orejas M."/>
            <person name="Orosz E."/>
            <person name="Ouedraogo J.P."/>
            <person name="Overkamp K.M."/>
            <person name="Park H.-S."/>
            <person name="Perrone G."/>
            <person name="Piumi F."/>
            <person name="Punt P.J."/>
            <person name="Ram A.F."/>
            <person name="Ramon A."/>
            <person name="Rauscher S."/>
            <person name="Record E."/>
            <person name="Riano-Pachon D.M."/>
            <person name="Robert V."/>
            <person name="Roehrig J."/>
            <person name="Ruller R."/>
            <person name="Salamov A."/>
            <person name="Salih N.S."/>
            <person name="Samson R.A."/>
            <person name="Sandor E."/>
            <person name="Sanguinetti M."/>
            <person name="Schuetze T."/>
            <person name="Sepcic K."/>
            <person name="Shelest E."/>
            <person name="Sherlock G."/>
            <person name="Sophianopoulou V."/>
            <person name="Squina F.M."/>
            <person name="Sun H."/>
            <person name="Susca A."/>
            <person name="Todd R.B."/>
            <person name="Tsang A."/>
            <person name="Unkles S.E."/>
            <person name="van de Wiele N."/>
            <person name="van Rossen-Uffink D."/>
            <person name="Oliveira J.V."/>
            <person name="Vesth T.C."/>
            <person name="Visser J."/>
            <person name="Yu J.-H."/>
            <person name="Zhou M."/>
            <person name="Andersen M.R."/>
            <person name="Archer D.B."/>
            <person name="Baker S.E."/>
            <person name="Benoit I."/>
            <person name="Brakhage A.A."/>
            <person name="Braus G.H."/>
            <person name="Fischer R."/>
            <person name="Frisvad J.C."/>
            <person name="Goldman G.H."/>
            <person name="Houbraken J."/>
            <person name="Oakley B."/>
            <person name="Pocsi I."/>
            <person name="Scazzocchio C."/>
            <person name="Seiboth B."/>
            <person name="vanKuyk P.A."/>
            <person name="Wortman J."/>
            <person name="Dyer P.S."/>
            <person name="Grigoriev I.V."/>
        </authorList>
    </citation>
    <scope>NUCLEOTIDE SEQUENCE [LARGE SCALE GENOMIC DNA]</scope>
    <source>
        <strain evidence="8">CBS 506.65</strain>
    </source>
</reference>
<feature type="repeat" description="PPR" evidence="5">
    <location>
        <begin position="415"/>
        <end position="449"/>
    </location>
</feature>
<evidence type="ECO:0008006" key="9">
    <source>
        <dbReference type="Google" id="ProtNLM"/>
    </source>
</evidence>
<dbReference type="NCBIfam" id="TIGR00756">
    <property type="entry name" value="PPR"/>
    <property type="match status" value="2"/>
</dbReference>
<accession>A0A1L9SC13</accession>
<evidence type="ECO:0000256" key="3">
    <source>
        <dbReference type="ARBA" id="ARBA00044493"/>
    </source>
</evidence>
<dbReference type="OrthoDB" id="1908178at2759"/>
<keyword evidence="8" id="KW-1185">Reference proteome</keyword>
<protein>
    <recommendedName>
        <fullName evidence="9">Pentacotripeptide-repeat region of PRORP domain-containing protein</fullName>
    </recommendedName>
</protein>
<feature type="region of interest" description="Disordered" evidence="6">
    <location>
        <begin position="692"/>
        <end position="722"/>
    </location>
</feature>
<evidence type="ECO:0000256" key="4">
    <source>
        <dbReference type="ARBA" id="ARBA00044511"/>
    </source>
</evidence>